<evidence type="ECO:0000256" key="1">
    <source>
        <dbReference type="ARBA" id="ARBA00022729"/>
    </source>
</evidence>
<keyword evidence="5" id="KW-1185">Reference proteome</keyword>
<dbReference type="GO" id="GO:0004888">
    <property type="term" value="F:transmembrane signaling receptor activity"/>
    <property type="evidence" value="ECO:0007669"/>
    <property type="project" value="TreeGrafter"/>
</dbReference>
<keyword evidence="1" id="KW-0732">Signal</keyword>
<proteinExistence type="predicted"/>
<dbReference type="PANTHER" id="PTHR11481">
    <property type="entry name" value="IMMUNOGLOBULIN FC RECEPTOR"/>
    <property type="match status" value="1"/>
</dbReference>
<dbReference type="GO" id="GO:0009897">
    <property type="term" value="C:external side of plasma membrane"/>
    <property type="evidence" value="ECO:0007669"/>
    <property type="project" value="TreeGrafter"/>
</dbReference>
<protein>
    <recommendedName>
        <fullName evidence="3">Ig-like domain-containing protein</fullName>
    </recommendedName>
</protein>
<name>A0A8C5MUX6_9ANUR</name>
<dbReference type="Gene3D" id="2.60.40.10">
    <property type="entry name" value="Immunoglobulins"/>
    <property type="match status" value="2"/>
</dbReference>
<keyword evidence="2" id="KW-1015">Disulfide bond</keyword>
<evidence type="ECO:0000259" key="3">
    <source>
        <dbReference type="PROSITE" id="PS50835"/>
    </source>
</evidence>
<reference evidence="4" key="1">
    <citation type="submission" date="2025-08" db="UniProtKB">
        <authorList>
            <consortium name="Ensembl"/>
        </authorList>
    </citation>
    <scope>IDENTIFICATION</scope>
</reference>
<dbReference type="AlphaFoldDB" id="A0A8C5MUX6"/>
<evidence type="ECO:0000313" key="5">
    <source>
        <dbReference type="Proteomes" id="UP000694569"/>
    </source>
</evidence>
<dbReference type="InterPro" id="IPR003599">
    <property type="entry name" value="Ig_sub"/>
</dbReference>
<dbReference type="PANTHER" id="PTHR11481:SF64">
    <property type="entry name" value="FC RECEPTOR-LIKE PROTEIN 4"/>
    <property type="match status" value="1"/>
</dbReference>
<dbReference type="GO" id="GO:0006955">
    <property type="term" value="P:immune response"/>
    <property type="evidence" value="ECO:0007669"/>
    <property type="project" value="TreeGrafter"/>
</dbReference>
<reference evidence="4" key="2">
    <citation type="submission" date="2025-09" db="UniProtKB">
        <authorList>
            <consortium name="Ensembl"/>
        </authorList>
    </citation>
    <scope>IDENTIFICATION</scope>
</reference>
<dbReference type="InterPro" id="IPR050488">
    <property type="entry name" value="Ig_Fc_receptor"/>
</dbReference>
<sequence>MIYSNFIGSDTGHICTGWWEFTLLPVSLMFFTWGCSAVRPVISASSDWGKIFSGDSITLTCNADSDQESHHMDYYYHWYKDKDWKQSGPSFTIDNAGSWNSGDYTCGLSNRARSDPFTLKVTYGEFSSLAQDMIPISATPPVVYEGDSPSLRCHLRKGFTAVNTIFYKQDKKIPQSETDSVLQLTNVATADSSRYSCSKQFRRENSDTYSRDTAEITVRGKLVYGSFFEDLCFSRLFGLDSHSFWHEQQDLAFFLCYRCYFYDTTRPSIYRTFTVTVNLGV</sequence>
<dbReference type="InterPro" id="IPR013783">
    <property type="entry name" value="Ig-like_fold"/>
</dbReference>
<organism evidence="4 5">
    <name type="scientific">Leptobrachium leishanense</name>
    <name type="common">Leishan spiny toad</name>
    <dbReference type="NCBI Taxonomy" id="445787"/>
    <lineage>
        <taxon>Eukaryota</taxon>
        <taxon>Metazoa</taxon>
        <taxon>Chordata</taxon>
        <taxon>Craniata</taxon>
        <taxon>Vertebrata</taxon>
        <taxon>Euteleostomi</taxon>
        <taxon>Amphibia</taxon>
        <taxon>Batrachia</taxon>
        <taxon>Anura</taxon>
        <taxon>Pelobatoidea</taxon>
        <taxon>Megophryidae</taxon>
        <taxon>Leptobrachium</taxon>
    </lineage>
</organism>
<dbReference type="GO" id="GO:0007166">
    <property type="term" value="P:cell surface receptor signaling pathway"/>
    <property type="evidence" value="ECO:0007669"/>
    <property type="project" value="TreeGrafter"/>
</dbReference>
<dbReference type="GeneTree" id="ENSGT01050000244808"/>
<dbReference type="InterPro" id="IPR007110">
    <property type="entry name" value="Ig-like_dom"/>
</dbReference>
<feature type="domain" description="Ig-like" evidence="3">
    <location>
        <begin position="40"/>
        <end position="122"/>
    </location>
</feature>
<feature type="domain" description="Ig-like" evidence="3">
    <location>
        <begin position="135"/>
        <end position="217"/>
    </location>
</feature>
<dbReference type="SMART" id="SM00409">
    <property type="entry name" value="IG"/>
    <property type="match status" value="2"/>
</dbReference>
<dbReference type="Pfam" id="PF13895">
    <property type="entry name" value="Ig_2"/>
    <property type="match status" value="2"/>
</dbReference>
<dbReference type="SUPFAM" id="SSF48726">
    <property type="entry name" value="Immunoglobulin"/>
    <property type="match status" value="2"/>
</dbReference>
<evidence type="ECO:0000256" key="2">
    <source>
        <dbReference type="ARBA" id="ARBA00023157"/>
    </source>
</evidence>
<dbReference type="OrthoDB" id="8954737at2759"/>
<dbReference type="Proteomes" id="UP000694569">
    <property type="component" value="Unplaced"/>
</dbReference>
<accession>A0A8C5MUX6</accession>
<evidence type="ECO:0000313" key="4">
    <source>
        <dbReference type="Ensembl" id="ENSLLEP00000019469.1"/>
    </source>
</evidence>
<dbReference type="PROSITE" id="PS50835">
    <property type="entry name" value="IG_LIKE"/>
    <property type="match status" value="2"/>
</dbReference>
<dbReference type="Ensembl" id="ENSLLET00000020238.1">
    <property type="protein sequence ID" value="ENSLLEP00000019469.1"/>
    <property type="gene ID" value="ENSLLEG00000012331.1"/>
</dbReference>
<dbReference type="InterPro" id="IPR036179">
    <property type="entry name" value="Ig-like_dom_sf"/>
</dbReference>